<evidence type="ECO:0000313" key="3">
    <source>
        <dbReference type="Proteomes" id="UP000410984"/>
    </source>
</evidence>
<evidence type="ECO:0000313" key="2">
    <source>
        <dbReference type="EMBL" id="VUD73275.1"/>
    </source>
</evidence>
<name>A0A509EIS8_9HYPH</name>
<gene>
    <name evidence="2" type="ORF">MET9862_03890</name>
</gene>
<dbReference type="RefSeq" id="WP_142584536.1">
    <property type="nucleotide sequence ID" value="NZ_CABFPH010000065.1"/>
</dbReference>
<dbReference type="EMBL" id="CABFPH010000065">
    <property type="protein sequence ID" value="VUD73275.1"/>
    <property type="molecule type" value="Genomic_DNA"/>
</dbReference>
<feature type="region of interest" description="Disordered" evidence="1">
    <location>
        <begin position="39"/>
        <end position="65"/>
    </location>
</feature>
<evidence type="ECO:0000256" key="1">
    <source>
        <dbReference type="SAM" id="MobiDB-lite"/>
    </source>
</evidence>
<dbReference type="OrthoDB" id="8001224at2"/>
<reference evidence="2 3" key="1">
    <citation type="submission" date="2019-06" db="EMBL/GenBank/DDBJ databases">
        <authorList>
            <person name="Rodrigo-Torres L."/>
            <person name="Arahal R. D."/>
            <person name="Lucena T."/>
        </authorList>
    </citation>
    <scope>NUCLEOTIDE SEQUENCE [LARGE SCALE GENOMIC DNA]</scope>
    <source>
        <strain evidence="2 3">SB0023/3</strain>
    </source>
</reference>
<accession>A0A509EIS8</accession>
<organism evidence="2 3">
    <name type="scientific">Methylobacterium symbioticum</name>
    <dbReference type="NCBI Taxonomy" id="2584084"/>
    <lineage>
        <taxon>Bacteria</taxon>
        <taxon>Pseudomonadati</taxon>
        <taxon>Pseudomonadota</taxon>
        <taxon>Alphaproteobacteria</taxon>
        <taxon>Hyphomicrobiales</taxon>
        <taxon>Methylobacteriaceae</taxon>
        <taxon>Methylobacterium</taxon>
    </lineage>
</organism>
<proteinExistence type="predicted"/>
<keyword evidence="3" id="KW-1185">Reference proteome</keyword>
<dbReference type="AlphaFoldDB" id="A0A509EIS8"/>
<protein>
    <submittedName>
        <fullName evidence="2">Uncharacterized protein</fullName>
    </submittedName>
</protein>
<dbReference type="Proteomes" id="UP000410984">
    <property type="component" value="Unassembled WGS sequence"/>
</dbReference>
<sequence>MPNAYDQLIAALRAITVQTSDPLPVVVFALQAIEQERLAGRKQPPEGIAGPSAPMSRPIRAERMS</sequence>